<keyword evidence="3" id="KW-1185">Reference proteome</keyword>
<name>A0A517T826_9PLAN</name>
<reference evidence="2 3" key="1">
    <citation type="submission" date="2019-02" db="EMBL/GenBank/DDBJ databases">
        <title>Deep-cultivation of Planctomycetes and their phenomic and genomic characterization uncovers novel biology.</title>
        <authorList>
            <person name="Wiegand S."/>
            <person name="Jogler M."/>
            <person name="Boedeker C."/>
            <person name="Pinto D."/>
            <person name="Vollmers J."/>
            <person name="Rivas-Marin E."/>
            <person name="Kohn T."/>
            <person name="Peeters S.H."/>
            <person name="Heuer A."/>
            <person name="Rast P."/>
            <person name="Oberbeckmann S."/>
            <person name="Bunk B."/>
            <person name="Jeske O."/>
            <person name="Meyerdierks A."/>
            <person name="Storesund J.E."/>
            <person name="Kallscheuer N."/>
            <person name="Luecker S."/>
            <person name="Lage O.M."/>
            <person name="Pohl T."/>
            <person name="Merkel B.J."/>
            <person name="Hornburger P."/>
            <person name="Mueller R.-W."/>
            <person name="Bruemmer F."/>
            <person name="Labrenz M."/>
            <person name="Spormann A.M."/>
            <person name="Op den Camp H."/>
            <person name="Overmann J."/>
            <person name="Amann R."/>
            <person name="Jetten M.S.M."/>
            <person name="Mascher T."/>
            <person name="Medema M.H."/>
            <person name="Devos D.P."/>
            <person name="Kaster A.-K."/>
            <person name="Ovreas L."/>
            <person name="Rohde M."/>
            <person name="Galperin M.Y."/>
            <person name="Jogler C."/>
        </authorList>
    </citation>
    <scope>NUCLEOTIDE SEQUENCE [LARGE SCALE GENOMIC DNA]</scope>
    <source>
        <strain evidence="2 3">V22</strain>
    </source>
</reference>
<proteinExistence type="predicted"/>
<dbReference type="Proteomes" id="UP000319976">
    <property type="component" value="Chromosome"/>
</dbReference>
<feature type="compositionally biased region" description="Polar residues" evidence="1">
    <location>
        <begin position="1199"/>
        <end position="1208"/>
    </location>
</feature>
<dbReference type="OrthoDB" id="212007at2"/>
<evidence type="ECO:0000313" key="3">
    <source>
        <dbReference type="Proteomes" id="UP000319976"/>
    </source>
</evidence>
<organism evidence="2 3">
    <name type="scientific">Calycomorphotria hydatis</name>
    <dbReference type="NCBI Taxonomy" id="2528027"/>
    <lineage>
        <taxon>Bacteria</taxon>
        <taxon>Pseudomonadati</taxon>
        <taxon>Planctomycetota</taxon>
        <taxon>Planctomycetia</taxon>
        <taxon>Planctomycetales</taxon>
        <taxon>Planctomycetaceae</taxon>
        <taxon>Calycomorphotria</taxon>
    </lineage>
</organism>
<gene>
    <name evidence="2" type="ORF">V22_17470</name>
</gene>
<accession>A0A517T826</accession>
<evidence type="ECO:0000256" key="1">
    <source>
        <dbReference type="SAM" id="MobiDB-lite"/>
    </source>
</evidence>
<dbReference type="RefSeq" id="WP_145261731.1">
    <property type="nucleotide sequence ID" value="NZ_CP036316.1"/>
</dbReference>
<dbReference type="AlphaFoldDB" id="A0A517T826"/>
<dbReference type="KEGG" id="chya:V22_17470"/>
<evidence type="ECO:0000313" key="2">
    <source>
        <dbReference type="EMBL" id="QDT64512.1"/>
    </source>
</evidence>
<sequence length="1208" mass="134573">MRRIARGVVATGLMISAFGLQWLASVEPAQASGWKGLFRCRAPVAELADTIDEIEQELEEYGSIVPKQPDVWGESRLTKHRREVERVLADKLDEFNVTINGRLTRADRTFVASAFALSGATMGNTAPTAATTSAISVGTASPNLDSANTDISIDTRNPFSPETKIEGVAIEPVVALDQLNRYLQHLNELRRINEGDDTSDAPGYALNLVRIPISVLPGDDTREGYGAEITITAEPYLSDQLLPDTFRDLVINEVVDRIGLPITQLINFRKDNFISFQQYLELYDDAVRLNNEVQNEQAKLVENLAGIIWEWQRGLPKNKRRPASEIPATYEAAIEIIRRIMDKADGTDSQEKMYSPLVQGLNLQPSQLNELSGIQLSVTQKEYDLKEKSKKAREKLLDVREQLQQTVIPPGSTRKGRRMPFSMPVDQAVFVYGPAEMGHLGIRLINAVSVDPVNSRILHFTDVESYLRSQCTAAFRYLVTRPELFTEFATAELAYSIRVMDHANNLISDAELSDPFLGVSSGDSRLRYVTRERTRFFNTVDPAGQLRRDPVLIAAWAIIVESALLNERLKKDIKEHAVTKGCDCQPMVEHLDFFYPEPEMMPEAVEAFKDYVRCRWPIHVFALDPANNEQNIGDAYSMRNELQLAMAVGVANGNVSAQSATRLARRIELDAETIALNRTVVGFSHGEDTFGWRFYPRFQTPDIESNVAAFARTTFIGGPFKDSLLKQRRLEPGMRECTAVVLMPSFVPYVTFDSRASWFQLHDPEEKLLDLDDAVALSRQLHEARHMANCCMQGSCQLRPADMKMLFRTMDQLDRRLPLQTTQVQIPYENTLGGFELFSNGVTDLAPELKGFYGAPGVTVSKEAGAKGTIVYLVGDNFSVHETRILAGNRDVTDDVNLNLDVVTNDNTGNRQGNRISTMNLISRQVAQIEIPADAQTVAGSKKGELFVEVQVATPYGVSNRLLIPAIDKDAEKKKAEEDAIAKKVNELVEKHHPVTYEFAEKELTGCLQVDACGKLTGFALDGNLDDTIKIIESETDPFTTSVIPEIQLAAWVKVKKKGQSAAVRLKHPLGPIERPHLQATLKPDYDKASHPVLEVSLTRGFLQFVMGEILVKNGLDYSDTESIELTTFLRTCDVGNGELCGDQHLGSSVKRINSPLTIKVRTIKPKSECKEAASKAQNNLGTSQATPTSLKEKRTQRLTELQFPTRQ</sequence>
<feature type="compositionally biased region" description="Polar residues" evidence="1">
    <location>
        <begin position="1176"/>
        <end position="1190"/>
    </location>
</feature>
<dbReference type="EMBL" id="CP036316">
    <property type="protein sequence ID" value="QDT64512.1"/>
    <property type="molecule type" value="Genomic_DNA"/>
</dbReference>
<feature type="region of interest" description="Disordered" evidence="1">
    <location>
        <begin position="1170"/>
        <end position="1208"/>
    </location>
</feature>
<protein>
    <submittedName>
        <fullName evidence="2">Uncharacterized protein</fullName>
    </submittedName>
</protein>